<dbReference type="InterPro" id="IPR044584">
    <property type="entry name" value="KEG"/>
</dbReference>
<dbReference type="PANTHER" id="PTHR46960">
    <property type="entry name" value="E3 UBIQUITIN-PROTEIN LIGASE KEG"/>
    <property type="match status" value="1"/>
</dbReference>
<name>A0ABQ5JTN5_9EUKA</name>
<evidence type="ECO:0000313" key="2">
    <source>
        <dbReference type="Proteomes" id="UP001057375"/>
    </source>
</evidence>
<keyword evidence="2" id="KW-1185">Reference proteome</keyword>
<evidence type="ECO:0000313" key="1">
    <source>
        <dbReference type="EMBL" id="GKT13335.1"/>
    </source>
</evidence>
<proteinExistence type="predicted"/>
<accession>A0ABQ5JTN5</accession>
<sequence>MKLFIGDYIRVKSDASGAYGFGPRDYVQPGMVGILKEVSTDGKFIVDFESFKEWKCKPLDVQRVVINKILDRHSTGAQREIYHVFGVGDLCRYRRSIASKLLRTPKTPTVDGPSIKPGDVGVVDNIDDDGNLDITFKTTDESCSKIVTRQKNEKMEKLERVYITDSPKPVSSVFPLPSSFPSSSISRFFHRSAFSTPNKDALERENKQCFAVGDYVRVRETVSSPKYGWGKVNAGGSVGRIESCEGSNGDVLVYFKQERGWRGNVRDLERVSVGPKQIVDKRPPVFCAGATVRFRKTVKTPRLGWGELHKDVQSLFESGESPSQYVGVVQFIGYKDILSVTFIVGDSFVTIKVNTHDIELVFVKGDEVFGVGDIVAVNRGDRLEIGELRAFTSTGMFCSKFKDVEKRKDKPVNVHHLPKVGFLPGEQLMFECTEGPELHGVKDGEFVEVVSCDATEELVVVVKETSEEKITLPMTSLHRKPLDWLSDVPTAASKRSIFACGKK</sequence>
<reference evidence="1" key="1">
    <citation type="submission" date="2022-03" db="EMBL/GenBank/DDBJ databases">
        <title>Draft genome sequence of Aduncisulcus paluster, a free-living microaerophilic Fornicata.</title>
        <authorList>
            <person name="Yuyama I."/>
            <person name="Kume K."/>
            <person name="Tamura T."/>
            <person name="Inagaki Y."/>
            <person name="Hashimoto T."/>
        </authorList>
    </citation>
    <scope>NUCLEOTIDE SEQUENCE</scope>
    <source>
        <strain evidence="1">NY0171</strain>
    </source>
</reference>
<dbReference type="PANTHER" id="PTHR46960:SF1">
    <property type="entry name" value="E3 UBIQUITIN-PROTEIN LIGASE KEG"/>
    <property type="match status" value="1"/>
</dbReference>
<dbReference type="Proteomes" id="UP001057375">
    <property type="component" value="Unassembled WGS sequence"/>
</dbReference>
<dbReference type="EMBL" id="BQXS01011501">
    <property type="protein sequence ID" value="GKT13335.1"/>
    <property type="molecule type" value="Genomic_DNA"/>
</dbReference>
<comment type="caution">
    <text evidence="1">The sequence shown here is derived from an EMBL/GenBank/DDBJ whole genome shotgun (WGS) entry which is preliminary data.</text>
</comment>
<organism evidence="1 2">
    <name type="scientific">Aduncisulcus paluster</name>
    <dbReference type="NCBI Taxonomy" id="2918883"/>
    <lineage>
        <taxon>Eukaryota</taxon>
        <taxon>Metamonada</taxon>
        <taxon>Carpediemonas-like organisms</taxon>
        <taxon>Aduncisulcus</taxon>
    </lineage>
</organism>
<protein>
    <submittedName>
        <fullName evidence="1">Uncharacterized protein</fullName>
    </submittedName>
</protein>
<gene>
    <name evidence="1" type="ORF">ADUPG1_010249</name>
</gene>